<dbReference type="Proteomes" id="UP000325002">
    <property type="component" value="Unassembled WGS sequence"/>
</dbReference>
<dbReference type="Proteomes" id="UP000324336">
    <property type="component" value="Unassembled WGS sequence"/>
</dbReference>
<evidence type="ECO:0000313" key="5">
    <source>
        <dbReference type="Proteomes" id="UP000324336"/>
    </source>
</evidence>
<dbReference type="RefSeq" id="WP_021958570.1">
    <property type="nucleotide sequence ID" value="NZ_SAXV01000006.1"/>
</dbReference>
<evidence type="ECO:0000313" key="3">
    <source>
        <dbReference type="EMBL" id="TXJ41525.1"/>
    </source>
</evidence>
<evidence type="ECO:0000313" key="6">
    <source>
        <dbReference type="Proteomes" id="UP000325002"/>
    </source>
</evidence>
<evidence type="ECO:0000313" key="2">
    <source>
        <dbReference type="EMBL" id="TXJ34416.1"/>
    </source>
</evidence>
<comment type="caution">
    <text evidence="3">The sequence shown here is derived from an EMBL/GenBank/DDBJ whole genome shotgun (WGS) entry which is preliminary data.</text>
</comment>
<dbReference type="EMBL" id="SAYA01000001">
    <property type="protein sequence ID" value="TXJ28500.1"/>
    <property type="molecule type" value="Genomic_DNA"/>
</dbReference>
<gene>
    <name evidence="2" type="ORF">EPJ71_00695</name>
    <name evidence="1" type="ORF">EPJ73_00660</name>
    <name evidence="3" type="ORF">EPJ81_00730</name>
</gene>
<evidence type="ECO:0000313" key="4">
    <source>
        <dbReference type="Proteomes" id="UP000322659"/>
    </source>
</evidence>
<keyword evidence="4" id="KW-1185">Reference proteome</keyword>
<accession>A0A5C8F2E3</accession>
<dbReference type="Proteomes" id="UP000322659">
    <property type="component" value="Unassembled WGS sequence"/>
</dbReference>
<dbReference type="EMBL" id="SAYD01000003">
    <property type="protein sequence ID" value="TXJ41525.1"/>
    <property type="molecule type" value="Genomic_DNA"/>
</dbReference>
<evidence type="ECO:0000313" key="1">
    <source>
        <dbReference type="EMBL" id="TXJ28500.1"/>
    </source>
</evidence>
<name>A0A5C8F2E3_9SPIR</name>
<dbReference type="EMBL" id="SAXZ01000001">
    <property type="protein sequence ID" value="TXJ34416.1"/>
    <property type="molecule type" value="Genomic_DNA"/>
</dbReference>
<sequence>MSFSYANATVSDFKFTNDKLSLTKDNFIIEDGSLKIGNNFDLSTIEAVKENETTLTFKLTQSSATPITKDSDTSTIYI</sequence>
<proteinExistence type="predicted"/>
<protein>
    <submittedName>
        <fullName evidence="3">Uncharacterized protein</fullName>
    </submittedName>
</protein>
<reference evidence="3" key="2">
    <citation type="submission" date="2019-01" db="EMBL/GenBank/DDBJ databases">
        <authorList>
            <person name="Thorell K."/>
        </authorList>
    </citation>
    <scope>NUCLEOTIDE SEQUENCE</scope>
    <source>
        <strain evidence="3">PC3997IV</strain>
        <strain evidence="1">PC4597II</strain>
        <strain evidence="2">PC5099IV</strain>
    </source>
</reference>
<organism evidence="3 6">
    <name type="scientific">Brachyspira aalborgi</name>
    <dbReference type="NCBI Taxonomy" id="29522"/>
    <lineage>
        <taxon>Bacteria</taxon>
        <taxon>Pseudomonadati</taxon>
        <taxon>Spirochaetota</taxon>
        <taxon>Spirochaetia</taxon>
        <taxon>Brachyspirales</taxon>
        <taxon>Brachyspiraceae</taxon>
        <taxon>Brachyspira</taxon>
    </lineage>
</organism>
<reference evidence="4 5" key="1">
    <citation type="journal article" date="1992" name="Lakartidningen">
        <title>[Penicillin V and not amoxicillin is the first choice preparation in acute otitis].</title>
        <authorList>
            <person name="Kamme C."/>
            <person name="Lundgren K."/>
            <person name="Prellner K."/>
        </authorList>
    </citation>
    <scope>NUCLEOTIDE SEQUENCE [LARGE SCALE GENOMIC DNA]</scope>
    <source>
        <strain evidence="3 6">PC3997IV</strain>
        <strain evidence="1 5">PC4597II</strain>
        <strain evidence="2 4">PC5099IV</strain>
    </source>
</reference>
<dbReference type="AlphaFoldDB" id="A0A5C8F2E3"/>